<evidence type="ECO:0000256" key="2">
    <source>
        <dbReference type="SAM" id="SignalP"/>
    </source>
</evidence>
<dbReference type="RefSeq" id="WP_305894105.1">
    <property type="nucleotide sequence ID" value="NZ_JAUZVZ010000015.1"/>
</dbReference>
<protein>
    <submittedName>
        <fullName evidence="3">DUF2796 domain-containing protein</fullName>
    </submittedName>
</protein>
<dbReference type="EMBL" id="JAUZVZ010000015">
    <property type="protein sequence ID" value="MDP4536840.1"/>
    <property type="molecule type" value="Genomic_DNA"/>
</dbReference>
<accession>A0ABT9H0I4</accession>
<evidence type="ECO:0000313" key="4">
    <source>
        <dbReference type="Proteomes" id="UP001231616"/>
    </source>
</evidence>
<reference evidence="3 4" key="1">
    <citation type="submission" date="2023-08" db="EMBL/GenBank/DDBJ databases">
        <authorList>
            <person name="Joshi A."/>
            <person name="Thite S."/>
        </authorList>
    </citation>
    <scope>NUCLEOTIDE SEQUENCE [LARGE SCALE GENOMIC DNA]</scope>
    <source>
        <strain evidence="3 4">AC40</strain>
    </source>
</reference>
<comment type="caution">
    <text evidence="3">The sequence shown here is derived from an EMBL/GenBank/DDBJ whole genome shotgun (WGS) entry which is preliminary data.</text>
</comment>
<evidence type="ECO:0000256" key="1">
    <source>
        <dbReference type="SAM" id="MobiDB-lite"/>
    </source>
</evidence>
<feature type="signal peptide" evidence="2">
    <location>
        <begin position="1"/>
        <end position="25"/>
    </location>
</feature>
<feature type="chain" id="PRO_5045290612" evidence="2">
    <location>
        <begin position="26"/>
        <end position="225"/>
    </location>
</feature>
<evidence type="ECO:0000313" key="3">
    <source>
        <dbReference type="EMBL" id="MDP4536840.1"/>
    </source>
</evidence>
<sequence>MMKPHLPLVVSALAAAMLISMPLSAHQPHDAQEPHHEHENEHEHQHQPESPKHNHDHVSEHEHSHDHHDHSHDHDEEFTQMGAHVHGEALLTFVLEGNEAMLALQSAAYNIVGFEHAPSTDEQRQEIQAALTILAKGDWFSISRDAGCQIEQADASTDLTRGNHQGHGDFYANFSLLCHNPARLQDIELGLLQLMPSIERVEVQWILNERQGMSRATLRDSRVRF</sequence>
<name>A0ABT9H0I4_9GAMM</name>
<keyword evidence="2" id="KW-0732">Signal</keyword>
<gene>
    <name evidence="3" type="ORF">Q3O60_11615</name>
</gene>
<dbReference type="Proteomes" id="UP001231616">
    <property type="component" value="Unassembled WGS sequence"/>
</dbReference>
<feature type="region of interest" description="Disordered" evidence="1">
    <location>
        <begin position="25"/>
        <end position="75"/>
    </location>
</feature>
<dbReference type="Pfam" id="PF10986">
    <property type="entry name" value="ZrgA"/>
    <property type="match status" value="1"/>
</dbReference>
<keyword evidence="4" id="KW-1185">Reference proteome</keyword>
<dbReference type="InterPro" id="IPR021253">
    <property type="entry name" value="ZrgA-like"/>
</dbReference>
<feature type="compositionally biased region" description="Basic and acidic residues" evidence="1">
    <location>
        <begin position="27"/>
        <end position="75"/>
    </location>
</feature>
<organism evidence="3 4">
    <name type="scientific">Alkalimonas collagenimarina</name>
    <dbReference type="NCBI Taxonomy" id="400390"/>
    <lineage>
        <taxon>Bacteria</taxon>
        <taxon>Pseudomonadati</taxon>
        <taxon>Pseudomonadota</taxon>
        <taxon>Gammaproteobacteria</taxon>
        <taxon>Alkalimonas</taxon>
    </lineage>
</organism>
<proteinExistence type="predicted"/>